<evidence type="ECO:0008006" key="4">
    <source>
        <dbReference type="Google" id="ProtNLM"/>
    </source>
</evidence>
<evidence type="ECO:0000313" key="2">
    <source>
        <dbReference type="EMBL" id="KZF19743.1"/>
    </source>
</evidence>
<dbReference type="SUPFAM" id="SSF52833">
    <property type="entry name" value="Thioredoxin-like"/>
    <property type="match status" value="1"/>
</dbReference>
<keyword evidence="3" id="KW-1185">Reference proteome</keyword>
<organism evidence="2 3">
    <name type="scientific">Xylona heveae (strain CBS 132557 / TC161)</name>
    <dbReference type="NCBI Taxonomy" id="1328760"/>
    <lineage>
        <taxon>Eukaryota</taxon>
        <taxon>Fungi</taxon>
        <taxon>Dikarya</taxon>
        <taxon>Ascomycota</taxon>
        <taxon>Pezizomycotina</taxon>
        <taxon>Xylonomycetes</taxon>
        <taxon>Xylonales</taxon>
        <taxon>Xylonaceae</taxon>
        <taxon>Xylona</taxon>
    </lineage>
</organism>
<dbReference type="CDD" id="cd02970">
    <property type="entry name" value="PRX_like2"/>
    <property type="match status" value="1"/>
</dbReference>
<reference evidence="2 3" key="1">
    <citation type="journal article" date="2016" name="Fungal Biol.">
        <title>The genome of Xylona heveae provides a window into fungal endophytism.</title>
        <authorList>
            <person name="Gazis R."/>
            <person name="Kuo A."/>
            <person name="Riley R."/>
            <person name="LaButti K."/>
            <person name="Lipzen A."/>
            <person name="Lin J."/>
            <person name="Amirebrahimi M."/>
            <person name="Hesse C.N."/>
            <person name="Spatafora J.W."/>
            <person name="Henrissat B."/>
            <person name="Hainaut M."/>
            <person name="Grigoriev I.V."/>
            <person name="Hibbett D.S."/>
        </authorList>
    </citation>
    <scope>NUCLEOTIDE SEQUENCE [LARGE SCALE GENOMIC DNA]</scope>
    <source>
        <strain evidence="2 3">TC161</strain>
    </source>
</reference>
<gene>
    <name evidence="2" type="ORF">L228DRAFT_285680</name>
</gene>
<name>A0A164ZZI7_XYLHT</name>
<evidence type="ECO:0000256" key="1">
    <source>
        <dbReference type="SAM" id="MobiDB-lite"/>
    </source>
</evidence>
<feature type="region of interest" description="Disordered" evidence="1">
    <location>
        <begin position="14"/>
        <end position="40"/>
    </location>
</feature>
<dbReference type="AlphaFoldDB" id="A0A164ZZI7"/>
<dbReference type="OMA" id="MQNTVDH"/>
<feature type="region of interest" description="Disordered" evidence="1">
    <location>
        <begin position="232"/>
        <end position="254"/>
    </location>
</feature>
<dbReference type="Pfam" id="PF13911">
    <property type="entry name" value="AhpC-TSA_2"/>
    <property type="match status" value="1"/>
</dbReference>
<dbReference type="STRING" id="1328760.A0A164ZZI7"/>
<accession>A0A164ZZI7</accession>
<dbReference type="Gene3D" id="3.40.30.10">
    <property type="entry name" value="Glutaredoxin"/>
    <property type="match status" value="1"/>
</dbReference>
<dbReference type="GeneID" id="28901499"/>
<evidence type="ECO:0000313" key="3">
    <source>
        <dbReference type="Proteomes" id="UP000076632"/>
    </source>
</evidence>
<dbReference type="PANTHER" id="PTHR28630:SF3">
    <property type="entry name" value="PEROXIREDOXIN-LIKE 2C"/>
    <property type="match status" value="1"/>
</dbReference>
<dbReference type="RefSeq" id="XP_018185298.1">
    <property type="nucleotide sequence ID" value="XM_018336362.1"/>
</dbReference>
<dbReference type="InParanoid" id="A0A164ZZI7"/>
<dbReference type="PANTHER" id="PTHR28630">
    <property type="match status" value="1"/>
</dbReference>
<proteinExistence type="predicted"/>
<dbReference type="InterPro" id="IPR032801">
    <property type="entry name" value="PXL2A/B/C"/>
</dbReference>
<protein>
    <recommendedName>
        <fullName evidence="4">AhpC/TSA antioxidant enzyme-domain-containing protein</fullName>
    </recommendedName>
</protein>
<dbReference type="EMBL" id="KV407465">
    <property type="protein sequence ID" value="KZF19743.1"/>
    <property type="molecule type" value="Genomic_DNA"/>
</dbReference>
<dbReference type="Proteomes" id="UP000076632">
    <property type="component" value="Unassembled WGS sequence"/>
</dbReference>
<feature type="compositionally biased region" description="Polar residues" evidence="1">
    <location>
        <begin position="241"/>
        <end position="253"/>
    </location>
</feature>
<dbReference type="InterPro" id="IPR036249">
    <property type="entry name" value="Thioredoxin-like_sf"/>
</dbReference>
<sequence>MSGGSFMYATAGAEMRPDLKSMPNPGPAPKAKPRKSEDSASVDLTKVADLHVLSADGKSFSFKDLYLRSSHGAASHSQTHRTLFIFVRHFFCGVCQDYLQMLSASIKPEALNSPPLKYPTQIIVIGCGEPSLIPWYAETTSCPYPIYADPSGQLYQALQMTKTLSLGETKPAYSPGTFVGTTLRSMKQMVMSGPSIFKGGDFKQVGGELLIEVGSGAATHTDIAEPLPYKEYGSSEEEKTQTQTPHPATSGQDEQAHVVWVHRMQSTRDHTEVPELRKIIGLD</sequence>
<dbReference type="OrthoDB" id="40334at2759"/>